<protein>
    <submittedName>
        <fullName evidence="1">Uncharacterized protein</fullName>
    </submittedName>
</protein>
<dbReference type="Proteomes" id="UP001145114">
    <property type="component" value="Unassembled WGS sequence"/>
</dbReference>
<sequence>HELNRELEILNTKEHQSNLAWLHQLEILLKEAQQETRSPEFVAADAQTRQEFYALLEGWRDERKAIRKRLKNMSNKQFGSVFRTHKNPSLFAQKIRQFANLYTSGLENFTNYPLDFVFYPNRDILPHESFRYQLELEDLALPPAV</sequence>
<comment type="caution">
    <text evidence="1">The sequence shown here is derived from an EMBL/GenBank/DDBJ whole genome shotgun (WGS) entry which is preliminary data.</text>
</comment>
<keyword evidence="2" id="KW-1185">Reference proteome</keyword>
<gene>
    <name evidence="1" type="ORF">EV182_007176</name>
</gene>
<feature type="non-terminal residue" evidence="1">
    <location>
        <position position="1"/>
    </location>
</feature>
<organism evidence="1 2">
    <name type="scientific">Spiromyces aspiralis</name>
    <dbReference type="NCBI Taxonomy" id="68401"/>
    <lineage>
        <taxon>Eukaryota</taxon>
        <taxon>Fungi</taxon>
        <taxon>Fungi incertae sedis</taxon>
        <taxon>Zoopagomycota</taxon>
        <taxon>Kickxellomycotina</taxon>
        <taxon>Kickxellomycetes</taxon>
        <taxon>Kickxellales</taxon>
        <taxon>Kickxellaceae</taxon>
        <taxon>Spiromyces</taxon>
    </lineage>
</organism>
<dbReference type="EMBL" id="JAMZIH010003233">
    <property type="protein sequence ID" value="KAJ1676957.1"/>
    <property type="molecule type" value="Genomic_DNA"/>
</dbReference>
<accession>A0ACC1HKH6</accession>
<proteinExistence type="predicted"/>
<evidence type="ECO:0000313" key="1">
    <source>
        <dbReference type="EMBL" id="KAJ1676957.1"/>
    </source>
</evidence>
<name>A0ACC1HKH6_9FUNG</name>
<evidence type="ECO:0000313" key="2">
    <source>
        <dbReference type="Proteomes" id="UP001145114"/>
    </source>
</evidence>
<reference evidence="1" key="1">
    <citation type="submission" date="2022-06" db="EMBL/GenBank/DDBJ databases">
        <title>Phylogenomic reconstructions and comparative analyses of Kickxellomycotina fungi.</title>
        <authorList>
            <person name="Reynolds N.K."/>
            <person name="Stajich J.E."/>
            <person name="Barry K."/>
            <person name="Grigoriev I.V."/>
            <person name="Crous P."/>
            <person name="Smith M.E."/>
        </authorList>
    </citation>
    <scope>NUCLEOTIDE SEQUENCE</scope>
    <source>
        <strain evidence="1">RSA 2271</strain>
    </source>
</reference>